<evidence type="ECO:0000313" key="3">
    <source>
        <dbReference type="Proteomes" id="UP000324781"/>
    </source>
</evidence>
<dbReference type="EMBL" id="FQZP01000035">
    <property type="protein sequence ID" value="SHJ25116.1"/>
    <property type="molecule type" value="Genomic_DNA"/>
</dbReference>
<name>A0A1M6HSD3_9FIRM</name>
<organism evidence="2 3">
    <name type="scientific">Thermoclostridium caenicola</name>
    <dbReference type="NCBI Taxonomy" id="659425"/>
    <lineage>
        <taxon>Bacteria</taxon>
        <taxon>Bacillati</taxon>
        <taxon>Bacillota</taxon>
        <taxon>Clostridia</taxon>
        <taxon>Eubacteriales</taxon>
        <taxon>Oscillospiraceae</taxon>
        <taxon>Thermoclostridium</taxon>
    </lineage>
</organism>
<dbReference type="RefSeq" id="WP_149679054.1">
    <property type="nucleotide sequence ID" value="NZ_DAONMB010000005.1"/>
</dbReference>
<protein>
    <submittedName>
        <fullName evidence="2">Uncharacterized protein</fullName>
    </submittedName>
</protein>
<gene>
    <name evidence="2" type="ORF">SAMN05444373_10356</name>
</gene>
<feature type="transmembrane region" description="Helical" evidence="1">
    <location>
        <begin position="12"/>
        <end position="32"/>
    </location>
</feature>
<evidence type="ECO:0000256" key="1">
    <source>
        <dbReference type="SAM" id="Phobius"/>
    </source>
</evidence>
<evidence type="ECO:0000313" key="2">
    <source>
        <dbReference type="EMBL" id="SHJ25116.1"/>
    </source>
</evidence>
<keyword evidence="1" id="KW-0472">Membrane</keyword>
<keyword evidence="1" id="KW-0812">Transmembrane</keyword>
<keyword evidence="1" id="KW-1133">Transmembrane helix</keyword>
<accession>A0A1M6HSD3</accession>
<reference evidence="2 3" key="1">
    <citation type="submission" date="2016-11" db="EMBL/GenBank/DDBJ databases">
        <authorList>
            <person name="Varghese N."/>
            <person name="Submissions S."/>
        </authorList>
    </citation>
    <scope>NUCLEOTIDE SEQUENCE [LARGE SCALE GENOMIC DNA]</scope>
    <source>
        <strain evidence="2 3">DSM 19027</strain>
    </source>
</reference>
<sequence length="102" mass="11771">MNGQYPIYSRIILLVIFLIVALASVAALSGFWSEQSSTQPEEIRQAILDACVQCYALEGSYPPSLEYLEEHYGLILDRERYFFYYEVFASNVLPTVEVYKKE</sequence>
<dbReference type="Proteomes" id="UP000324781">
    <property type="component" value="Unassembled WGS sequence"/>
</dbReference>
<keyword evidence="3" id="KW-1185">Reference proteome</keyword>
<dbReference type="AlphaFoldDB" id="A0A1M6HSD3"/>
<dbReference type="OrthoDB" id="9815367at2"/>
<proteinExistence type="predicted"/>